<dbReference type="InterPro" id="IPR036554">
    <property type="entry name" value="GHMP_kinase_C_sf"/>
</dbReference>
<protein>
    <recommendedName>
        <fullName evidence="4">Homoserine kinase</fullName>
        <ecNumber evidence="3">2.7.1.39</ecNumber>
    </recommendedName>
</protein>
<evidence type="ECO:0000256" key="10">
    <source>
        <dbReference type="ARBA" id="ARBA00022840"/>
    </source>
</evidence>
<comment type="pathway">
    <text evidence="1">Amino-acid biosynthesis; L-threonine biosynthesis; L-threonine from L-aspartate: step 4/5.</text>
</comment>
<evidence type="ECO:0000256" key="7">
    <source>
        <dbReference type="ARBA" id="ARBA00022697"/>
    </source>
</evidence>
<dbReference type="InterPro" id="IPR014721">
    <property type="entry name" value="Ribsml_uS5_D2-typ_fold_subgr"/>
</dbReference>
<evidence type="ECO:0000256" key="9">
    <source>
        <dbReference type="ARBA" id="ARBA00022777"/>
    </source>
</evidence>
<evidence type="ECO:0000313" key="14">
    <source>
        <dbReference type="EMBL" id="KXS20550.1"/>
    </source>
</evidence>
<dbReference type="Gene3D" id="3.30.230.10">
    <property type="match status" value="1"/>
</dbReference>
<dbReference type="GO" id="GO:0005524">
    <property type="term" value="F:ATP binding"/>
    <property type="evidence" value="ECO:0007669"/>
    <property type="project" value="UniProtKB-KW"/>
</dbReference>
<gene>
    <name evidence="14" type="ORF">M427DRAFT_52148</name>
</gene>
<dbReference type="GO" id="GO:0009088">
    <property type="term" value="P:threonine biosynthetic process"/>
    <property type="evidence" value="ECO:0007669"/>
    <property type="project" value="UniProtKB-UniPathway"/>
</dbReference>
<dbReference type="InterPro" id="IPR006203">
    <property type="entry name" value="GHMP_knse_ATP-bd_CS"/>
</dbReference>
<dbReference type="InterPro" id="IPR000870">
    <property type="entry name" value="Homoserine_kinase"/>
</dbReference>
<dbReference type="PANTHER" id="PTHR20861">
    <property type="entry name" value="HOMOSERINE/4-DIPHOSPHOCYTIDYL-2-C-METHYL-D-ERYTHRITOL KINASE"/>
    <property type="match status" value="1"/>
</dbReference>
<dbReference type="SUPFAM" id="SSF55060">
    <property type="entry name" value="GHMP Kinase, C-terminal domain"/>
    <property type="match status" value="1"/>
</dbReference>
<dbReference type="OrthoDB" id="195231at2759"/>
<feature type="compositionally biased region" description="Pro residues" evidence="12">
    <location>
        <begin position="232"/>
        <end position="242"/>
    </location>
</feature>
<evidence type="ECO:0000313" key="15">
    <source>
        <dbReference type="Proteomes" id="UP000070544"/>
    </source>
</evidence>
<dbReference type="GO" id="GO:0009092">
    <property type="term" value="P:homoserine metabolic process"/>
    <property type="evidence" value="ECO:0007669"/>
    <property type="project" value="EnsemblFungi"/>
</dbReference>
<keyword evidence="10" id="KW-0067">ATP-binding</keyword>
<dbReference type="STRING" id="1344416.A0A139AUY6"/>
<dbReference type="PRINTS" id="PR00958">
    <property type="entry name" value="HOMSERKINASE"/>
</dbReference>
<feature type="region of interest" description="Disordered" evidence="12">
    <location>
        <begin position="200"/>
        <end position="247"/>
    </location>
</feature>
<name>A0A139AUY6_GONPJ</name>
<dbReference type="OMA" id="CANRIPH"/>
<feature type="compositionally biased region" description="Low complexity" evidence="12">
    <location>
        <begin position="209"/>
        <end position="224"/>
    </location>
</feature>
<dbReference type="Pfam" id="PF00288">
    <property type="entry name" value="GHMP_kinases_N"/>
    <property type="match status" value="1"/>
</dbReference>
<keyword evidence="6" id="KW-0808">Transferase</keyword>
<keyword evidence="9 14" id="KW-0418">Kinase</keyword>
<keyword evidence="5" id="KW-0028">Amino-acid biosynthesis</keyword>
<dbReference type="UniPathway" id="UPA00050">
    <property type="reaction ID" value="UER00064"/>
</dbReference>
<dbReference type="NCBIfam" id="TIGR00191">
    <property type="entry name" value="thrB"/>
    <property type="match status" value="1"/>
</dbReference>
<comment type="catalytic activity">
    <reaction evidence="11">
        <text>L-homoserine + ATP = O-phospho-L-homoserine + ADP + H(+)</text>
        <dbReference type="Rhea" id="RHEA:13985"/>
        <dbReference type="ChEBI" id="CHEBI:15378"/>
        <dbReference type="ChEBI" id="CHEBI:30616"/>
        <dbReference type="ChEBI" id="CHEBI:57476"/>
        <dbReference type="ChEBI" id="CHEBI:57590"/>
        <dbReference type="ChEBI" id="CHEBI:456216"/>
        <dbReference type="EC" id="2.7.1.39"/>
    </reaction>
    <physiologicalReaction direction="left-to-right" evidence="11">
        <dbReference type="Rhea" id="RHEA:13986"/>
    </physiologicalReaction>
</comment>
<dbReference type="EC" id="2.7.1.39" evidence="3"/>
<keyword evidence="15" id="KW-1185">Reference proteome</keyword>
<dbReference type="Proteomes" id="UP000070544">
    <property type="component" value="Unassembled WGS sequence"/>
</dbReference>
<dbReference type="PANTHER" id="PTHR20861:SF1">
    <property type="entry name" value="HOMOSERINE KINASE"/>
    <property type="match status" value="1"/>
</dbReference>
<evidence type="ECO:0000256" key="4">
    <source>
        <dbReference type="ARBA" id="ARBA00017858"/>
    </source>
</evidence>
<dbReference type="InterPro" id="IPR006204">
    <property type="entry name" value="GHMP_kinase_N_dom"/>
</dbReference>
<dbReference type="SUPFAM" id="SSF54211">
    <property type="entry name" value="Ribosomal protein S5 domain 2-like"/>
    <property type="match status" value="1"/>
</dbReference>
<feature type="domain" description="GHMP kinase N-terminal" evidence="13">
    <location>
        <begin position="83"/>
        <end position="166"/>
    </location>
</feature>
<evidence type="ECO:0000256" key="8">
    <source>
        <dbReference type="ARBA" id="ARBA00022741"/>
    </source>
</evidence>
<dbReference type="Gene3D" id="3.30.70.890">
    <property type="entry name" value="GHMP kinase, C-terminal domain"/>
    <property type="match status" value="1"/>
</dbReference>
<dbReference type="GO" id="GO:0004413">
    <property type="term" value="F:homoserine kinase activity"/>
    <property type="evidence" value="ECO:0007669"/>
    <property type="project" value="UniProtKB-EC"/>
</dbReference>
<sequence length="421" mass="44551">MSSPSPPAASSPSSSTIRRIAIKVPCSTSNLGPGFDVLGIALSLFLKVSASLQTTPPPPPDAPITITYTGDLPHTVPLEVDRNLITKVALYVAVANNASLPPGLQIHIDNPIPLGRGLGSSGAAVVAGALLANAACGLNLSRERLLDYCLAIEGHPDNVTASLMGGFCAGYLRHNIEDVVPDNLEQLVVQAWRRKRQNSQSHIQGLPLSSTSPSSSDAQSSSKSIENGTSPSPVPTQLPLNPPHNLGTHIRLPISPDVRPIACIPAFEVSTKLARKVLPTSYSRPDVVFNLQRLAVLVHALGATPPSPQTVSECMHDRVHQHYRQHLVPGLPEILALTPETTPGLLGICQSGAGPTVLAFAAPDAGERVGEAVCAIWRRQKAPEKGAPDGIECRWISLEVVEEPAECRVWEEVVGGDAEKR</sequence>
<reference evidence="14 15" key="1">
    <citation type="journal article" date="2015" name="Genome Biol. Evol.">
        <title>Phylogenomic analyses indicate that early fungi evolved digesting cell walls of algal ancestors of land plants.</title>
        <authorList>
            <person name="Chang Y."/>
            <person name="Wang S."/>
            <person name="Sekimoto S."/>
            <person name="Aerts A.L."/>
            <person name="Choi C."/>
            <person name="Clum A."/>
            <person name="LaButti K.M."/>
            <person name="Lindquist E.A."/>
            <person name="Yee Ngan C."/>
            <person name="Ohm R.A."/>
            <person name="Salamov A.A."/>
            <person name="Grigoriev I.V."/>
            <person name="Spatafora J.W."/>
            <person name="Berbee M.L."/>
        </authorList>
    </citation>
    <scope>NUCLEOTIDE SEQUENCE [LARGE SCALE GENOMIC DNA]</scope>
    <source>
        <strain evidence="14 15">JEL478</strain>
    </source>
</reference>
<dbReference type="PROSITE" id="PS00627">
    <property type="entry name" value="GHMP_KINASES_ATP"/>
    <property type="match status" value="1"/>
</dbReference>
<dbReference type="AlphaFoldDB" id="A0A139AUY6"/>
<evidence type="ECO:0000259" key="13">
    <source>
        <dbReference type="Pfam" id="PF00288"/>
    </source>
</evidence>
<evidence type="ECO:0000256" key="3">
    <source>
        <dbReference type="ARBA" id="ARBA00012078"/>
    </source>
</evidence>
<proteinExistence type="inferred from homology"/>
<dbReference type="HAMAP" id="MF_00384">
    <property type="entry name" value="Homoser_kinase"/>
    <property type="match status" value="1"/>
</dbReference>
<keyword evidence="8" id="KW-0547">Nucleotide-binding</keyword>
<evidence type="ECO:0000256" key="12">
    <source>
        <dbReference type="SAM" id="MobiDB-lite"/>
    </source>
</evidence>
<evidence type="ECO:0000256" key="1">
    <source>
        <dbReference type="ARBA" id="ARBA00005015"/>
    </source>
</evidence>
<keyword evidence="7" id="KW-0791">Threonine biosynthesis</keyword>
<evidence type="ECO:0000256" key="11">
    <source>
        <dbReference type="ARBA" id="ARBA00049913"/>
    </source>
</evidence>
<accession>A0A139AUY6</accession>
<evidence type="ECO:0000256" key="6">
    <source>
        <dbReference type="ARBA" id="ARBA00022679"/>
    </source>
</evidence>
<evidence type="ECO:0000256" key="5">
    <source>
        <dbReference type="ARBA" id="ARBA00022605"/>
    </source>
</evidence>
<dbReference type="EMBL" id="KQ965735">
    <property type="protein sequence ID" value="KXS20550.1"/>
    <property type="molecule type" value="Genomic_DNA"/>
</dbReference>
<evidence type="ECO:0000256" key="2">
    <source>
        <dbReference type="ARBA" id="ARBA00007370"/>
    </source>
</evidence>
<comment type="similarity">
    <text evidence="2">Belongs to the GHMP kinase family. Homoserine kinase subfamily.</text>
</comment>
<dbReference type="InterPro" id="IPR020568">
    <property type="entry name" value="Ribosomal_Su5_D2-typ_SF"/>
</dbReference>
<organism evidence="14 15">
    <name type="scientific">Gonapodya prolifera (strain JEL478)</name>
    <name type="common">Monoblepharis prolifera</name>
    <dbReference type="NCBI Taxonomy" id="1344416"/>
    <lineage>
        <taxon>Eukaryota</taxon>
        <taxon>Fungi</taxon>
        <taxon>Fungi incertae sedis</taxon>
        <taxon>Chytridiomycota</taxon>
        <taxon>Chytridiomycota incertae sedis</taxon>
        <taxon>Monoblepharidomycetes</taxon>
        <taxon>Monoblepharidales</taxon>
        <taxon>Gonapodyaceae</taxon>
        <taxon>Gonapodya</taxon>
    </lineage>
</organism>